<evidence type="ECO:0000259" key="3">
    <source>
        <dbReference type="Pfam" id="PF00144"/>
    </source>
</evidence>
<proteinExistence type="predicted"/>
<feature type="domain" description="Beta-lactamase-related" evidence="3">
    <location>
        <begin position="67"/>
        <end position="336"/>
    </location>
</feature>
<sequence length="361" mass="38773">MDPTPRSLDTASGSGPASLDLPALRAVVARHGRRVTPGIEDLPGYLSRQNDDVSHQDVLGPLLPASGASGVVVHGGVTVARWGDPTVPEMLFSGTKSLLSTVAGLAYDDGLLDPAAPVRESVGHPLFHSPSARDIAWEHLLQQTSQWQGELWGKPTSVDAQSRREGTEPEGGPPGSGWAYNDVRVNLLALGLTVLLGRSVPDVLRDRVFGPLGASSSWSWHGYANSYVEIDGRPVPVVSGGAHWGGGVWISAADLALLGDLYRCRGRWAGRQLISAEWIDRAWQPCPRNPDYGYLWWRNDARRVQPDAPASGRCARGNGGRHLLWVDPDRELVVASHWTEQIGELLATVSAAVPVTLPAPH</sequence>
<dbReference type="Pfam" id="PF00144">
    <property type="entry name" value="Beta-lactamase"/>
    <property type="match status" value="1"/>
</dbReference>
<dbReference type="InterPro" id="IPR012338">
    <property type="entry name" value="Beta-lactam/transpept-like"/>
</dbReference>
<dbReference type="PANTHER" id="PTHR43283:SF11">
    <property type="entry name" value="BETA-LACTAMASE-RELATED DOMAIN-CONTAINING PROTEIN"/>
    <property type="match status" value="1"/>
</dbReference>
<dbReference type="Proteomes" id="UP001596203">
    <property type="component" value="Unassembled WGS sequence"/>
</dbReference>
<protein>
    <submittedName>
        <fullName evidence="4">Serine hydrolase domain-containing protein</fullName>
        <ecNumber evidence="4">3.-.-.-</ecNumber>
    </submittedName>
</protein>
<keyword evidence="5" id="KW-1185">Reference proteome</keyword>
<comment type="caution">
    <text evidence="4">The sequence shown here is derived from an EMBL/GenBank/DDBJ whole genome shotgun (WGS) entry which is preliminary data.</text>
</comment>
<name>A0ABW1K590_9ACTN</name>
<accession>A0ABW1K590</accession>
<dbReference type="PANTHER" id="PTHR43283">
    <property type="entry name" value="BETA-LACTAMASE-RELATED"/>
    <property type="match status" value="1"/>
</dbReference>
<organism evidence="4 5">
    <name type="scientific">Plantactinospora solaniradicis</name>
    <dbReference type="NCBI Taxonomy" id="1723736"/>
    <lineage>
        <taxon>Bacteria</taxon>
        <taxon>Bacillati</taxon>
        <taxon>Actinomycetota</taxon>
        <taxon>Actinomycetes</taxon>
        <taxon>Micromonosporales</taxon>
        <taxon>Micromonosporaceae</taxon>
        <taxon>Plantactinospora</taxon>
    </lineage>
</organism>
<dbReference type="RefSeq" id="WP_377420479.1">
    <property type="nucleotide sequence ID" value="NZ_JBHSPR010000008.1"/>
</dbReference>
<dbReference type="InterPro" id="IPR001466">
    <property type="entry name" value="Beta-lactam-related"/>
</dbReference>
<dbReference type="EC" id="3.-.-.-" evidence="4"/>
<evidence type="ECO:0000313" key="4">
    <source>
        <dbReference type="EMBL" id="MFC6016780.1"/>
    </source>
</evidence>
<evidence type="ECO:0000313" key="5">
    <source>
        <dbReference type="Proteomes" id="UP001596203"/>
    </source>
</evidence>
<feature type="region of interest" description="Disordered" evidence="2">
    <location>
        <begin position="153"/>
        <end position="177"/>
    </location>
</feature>
<dbReference type="EMBL" id="JBHSPR010000008">
    <property type="protein sequence ID" value="MFC6016780.1"/>
    <property type="molecule type" value="Genomic_DNA"/>
</dbReference>
<dbReference type="InterPro" id="IPR050789">
    <property type="entry name" value="Diverse_Enzym_Activities"/>
</dbReference>
<reference evidence="5" key="1">
    <citation type="journal article" date="2019" name="Int. J. Syst. Evol. Microbiol.">
        <title>The Global Catalogue of Microorganisms (GCM) 10K type strain sequencing project: providing services to taxonomists for standard genome sequencing and annotation.</title>
        <authorList>
            <consortium name="The Broad Institute Genomics Platform"/>
            <consortium name="The Broad Institute Genome Sequencing Center for Infectious Disease"/>
            <person name="Wu L."/>
            <person name="Ma J."/>
        </authorList>
    </citation>
    <scope>NUCLEOTIDE SEQUENCE [LARGE SCALE GENOMIC DNA]</scope>
    <source>
        <strain evidence="5">ZS-35-S2</strain>
    </source>
</reference>
<gene>
    <name evidence="4" type="ORF">ACFP2T_11255</name>
</gene>
<dbReference type="SUPFAM" id="SSF56601">
    <property type="entry name" value="beta-lactamase/transpeptidase-like"/>
    <property type="match status" value="1"/>
</dbReference>
<evidence type="ECO:0000256" key="1">
    <source>
        <dbReference type="ARBA" id="ARBA00022801"/>
    </source>
</evidence>
<keyword evidence="1 4" id="KW-0378">Hydrolase</keyword>
<dbReference type="GO" id="GO:0016787">
    <property type="term" value="F:hydrolase activity"/>
    <property type="evidence" value="ECO:0007669"/>
    <property type="project" value="UniProtKB-KW"/>
</dbReference>
<evidence type="ECO:0000256" key="2">
    <source>
        <dbReference type="SAM" id="MobiDB-lite"/>
    </source>
</evidence>
<dbReference type="Gene3D" id="3.40.710.10">
    <property type="entry name" value="DD-peptidase/beta-lactamase superfamily"/>
    <property type="match status" value="1"/>
</dbReference>